<keyword evidence="2" id="KW-1185">Reference proteome</keyword>
<dbReference type="Proteomes" id="UP000465112">
    <property type="component" value="Chromosome 13"/>
</dbReference>
<organism evidence="1 2">
    <name type="scientific">Perca fluviatilis</name>
    <name type="common">European perch</name>
    <dbReference type="NCBI Taxonomy" id="8168"/>
    <lineage>
        <taxon>Eukaryota</taxon>
        <taxon>Metazoa</taxon>
        <taxon>Chordata</taxon>
        <taxon>Craniata</taxon>
        <taxon>Vertebrata</taxon>
        <taxon>Euteleostomi</taxon>
        <taxon>Actinopterygii</taxon>
        <taxon>Neopterygii</taxon>
        <taxon>Teleostei</taxon>
        <taxon>Neoteleostei</taxon>
        <taxon>Acanthomorphata</taxon>
        <taxon>Eupercaria</taxon>
        <taxon>Perciformes</taxon>
        <taxon>Percoidei</taxon>
        <taxon>Percidae</taxon>
        <taxon>Percinae</taxon>
        <taxon>Perca</taxon>
    </lineage>
</organism>
<gene>
    <name evidence="1" type="ORF">PFLUV_G00159310</name>
</gene>
<evidence type="ECO:0000313" key="2">
    <source>
        <dbReference type="Proteomes" id="UP000465112"/>
    </source>
</evidence>
<evidence type="ECO:0000313" key="1">
    <source>
        <dbReference type="EMBL" id="KAF1381948.1"/>
    </source>
</evidence>
<name>A0A6A5ES03_PERFL</name>
<dbReference type="EMBL" id="VHII01000013">
    <property type="protein sequence ID" value="KAF1381948.1"/>
    <property type="molecule type" value="Genomic_DNA"/>
</dbReference>
<reference evidence="1 2" key="1">
    <citation type="submission" date="2019-06" db="EMBL/GenBank/DDBJ databases">
        <title>A chromosome-scale genome assembly of the European perch, Perca fluviatilis.</title>
        <authorList>
            <person name="Roques C."/>
            <person name="Zahm M."/>
            <person name="Cabau C."/>
            <person name="Klopp C."/>
            <person name="Bouchez O."/>
            <person name="Donnadieu C."/>
            <person name="Kuhl H."/>
            <person name="Gislard M."/>
            <person name="Guendouz S."/>
            <person name="Journot L."/>
            <person name="Haffray P."/>
            <person name="Bestin A."/>
            <person name="Morvezen R."/>
            <person name="Feron R."/>
            <person name="Wen M."/>
            <person name="Jouanno E."/>
            <person name="Herpin A."/>
            <person name="Schartl M."/>
            <person name="Postlethwait J."/>
            <person name="Schaerlinger B."/>
            <person name="Chardard D."/>
            <person name="Lecocq T."/>
            <person name="Poncet C."/>
            <person name="Jaffrelo L."/>
            <person name="Lampietro C."/>
            <person name="Guiguen Y."/>
        </authorList>
    </citation>
    <scope>NUCLEOTIDE SEQUENCE [LARGE SCALE GENOMIC DNA]</scope>
    <source>
        <tissue evidence="1">Blood</tissue>
    </source>
</reference>
<protein>
    <submittedName>
        <fullName evidence="1">Uncharacterized protein</fullName>
    </submittedName>
</protein>
<dbReference type="AlphaFoldDB" id="A0A6A5ES03"/>
<proteinExistence type="predicted"/>
<sequence>MPTEEPHWPPQTRSSNSCSVFSHTVIGHDAPSIKFTLTRGSAPAPIPRNPIGYCTLALPEKHERTLIGSCGRPATLPYFTRRTQLKITLGYYTSSESLE</sequence>
<comment type="caution">
    <text evidence="1">The sequence shown here is derived from an EMBL/GenBank/DDBJ whole genome shotgun (WGS) entry which is preliminary data.</text>
</comment>
<accession>A0A6A5ES03</accession>